<dbReference type="STRING" id="76728.AQ490_02535"/>
<comment type="caution">
    <text evidence="1">The sequence shown here is derived from an EMBL/GenBank/DDBJ whole genome shotgun (WGS) entry which is preliminary data.</text>
</comment>
<evidence type="ECO:0008006" key="3">
    <source>
        <dbReference type="Google" id="ProtNLM"/>
    </source>
</evidence>
<gene>
    <name evidence="1" type="ORF">AQ490_02535</name>
</gene>
<evidence type="ECO:0000313" key="2">
    <source>
        <dbReference type="Proteomes" id="UP000050867"/>
    </source>
</evidence>
<sequence length="238" mass="24988">MRVARPLLITLVVLCVLFIAADRIAVTVAESMAADELKNSRQVDGDPDVSIDGFPFLTQLAFGELDEVHASAKGLRANGSDGSSVRITKFTANLHSVSFSSGFSAATADRATGTALISYEDLSAAAPAGVTLSYGGESDKAGVSEVKVSSNVPLLGNLSLVSEIKLVDGDTVQVRAKSIPGEDRSPEMEDRVRQHTDFSKQITGLPDGLELTQVRAEPEGIAITLEGSRVSLTNVSVN</sequence>
<dbReference type="RefSeq" id="WP_018386115.1">
    <property type="nucleotide sequence ID" value="NZ_LLZU01000002.1"/>
</dbReference>
<dbReference type="OrthoDB" id="3215846at2"/>
<evidence type="ECO:0000313" key="1">
    <source>
        <dbReference type="EMBL" id="KRV51098.1"/>
    </source>
</evidence>
<proteinExistence type="predicted"/>
<dbReference type="Proteomes" id="UP000050867">
    <property type="component" value="Unassembled WGS sequence"/>
</dbReference>
<name>A0A0T6LYG2_WENVI</name>
<reference evidence="1 2" key="1">
    <citation type="submission" date="2015-10" db="EMBL/GenBank/DDBJ databases">
        <title>Draft genome sequence of pyrrolomycin-producing Streptomyces vitaminophilus.</title>
        <authorList>
            <person name="Graham D.E."/>
            <person name="Mahan K.M."/>
            <person name="Klingeman D.M."/>
            <person name="Hettich R.L."/>
            <person name="Parry R.J."/>
        </authorList>
    </citation>
    <scope>NUCLEOTIDE SEQUENCE [LARGE SCALE GENOMIC DNA]</scope>
    <source>
        <strain evidence="1 2">ATCC 31673</strain>
    </source>
</reference>
<dbReference type="eggNOG" id="ENOG5033A8R">
    <property type="taxonomic scope" value="Bacteria"/>
</dbReference>
<dbReference type="InterPro" id="IPR021373">
    <property type="entry name" value="DUF2993"/>
</dbReference>
<dbReference type="AlphaFoldDB" id="A0A0T6LYG2"/>
<protein>
    <recommendedName>
        <fullName evidence="3">DUF2993 domain-containing protein</fullName>
    </recommendedName>
</protein>
<dbReference type="Pfam" id="PF11209">
    <property type="entry name" value="LmeA"/>
    <property type="match status" value="1"/>
</dbReference>
<organism evidence="1 2">
    <name type="scientific">Wenjunlia vitaminophila</name>
    <name type="common">Streptomyces vitaminophilus</name>
    <dbReference type="NCBI Taxonomy" id="76728"/>
    <lineage>
        <taxon>Bacteria</taxon>
        <taxon>Bacillati</taxon>
        <taxon>Actinomycetota</taxon>
        <taxon>Actinomycetes</taxon>
        <taxon>Kitasatosporales</taxon>
        <taxon>Streptomycetaceae</taxon>
        <taxon>Wenjunlia</taxon>
    </lineage>
</organism>
<keyword evidence="2" id="KW-1185">Reference proteome</keyword>
<accession>A0A0T6LYG2</accession>
<dbReference type="EMBL" id="LLZU01000002">
    <property type="protein sequence ID" value="KRV51098.1"/>
    <property type="molecule type" value="Genomic_DNA"/>
</dbReference>